<dbReference type="RefSeq" id="WP_009601401.1">
    <property type="nucleotide sequence ID" value="NZ_AEIU01000074.1"/>
</dbReference>
<comment type="caution">
    <text evidence="2">The sequence shown here is derived from an EMBL/GenBank/DDBJ whole genome shotgun (WGS) entry which is preliminary data.</text>
</comment>
<evidence type="ECO:0000313" key="3">
    <source>
        <dbReference type="Proteomes" id="UP000002943"/>
    </source>
</evidence>
<evidence type="ECO:0000313" key="2">
    <source>
        <dbReference type="EMBL" id="EFP96431.1"/>
    </source>
</evidence>
<dbReference type="Pfam" id="PF07819">
    <property type="entry name" value="PGAP1"/>
    <property type="match status" value="1"/>
</dbReference>
<dbReference type="Gene3D" id="3.40.50.1820">
    <property type="entry name" value="alpha/beta hydrolase"/>
    <property type="match status" value="1"/>
</dbReference>
<dbReference type="AlphaFoldDB" id="E3BK46"/>
<dbReference type="STRING" id="796620.VIBC2010_04614"/>
<accession>E3BK46</accession>
<organism evidence="2 3">
    <name type="scientific">Vibrio caribbeanicus ATCC BAA-2122</name>
    <dbReference type="NCBI Taxonomy" id="796620"/>
    <lineage>
        <taxon>Bacteria</taxon>
        <taxon>Pseudomonadati</taxon>
        <taxon>Pseudomonadota</taxon>
        <taxon>Gammaproteobacteria</taxon>
        <taxon>Vibrionales</taxon>
        <taxon>Vibrionaceae</taxon>
        <taxon>Vibrio</taxon>
    </lineage>
</organism>
<dbReference type="Proteomes" id="UP000002943">
    <property type="component" value="Unassembled WGS sequence"/>
</dbReference>
<dbReference type="SUPFAM" id="SSF53474">
    <property type="entry name" value="alpha/beta-Hydrolases"/>
    <property type="match status" value="1"/>
</dbReference>
<gene>
    <name evidence="2" type="ORF">VIBC2010_04614</name>
</gene>
<protein>
    <recommendedName>
        <fullName evidence="1">GPI inositol-deacylase PGAP1-like alpha/beta domain-containing protein</fullName>
    </recommendedName>
</protein>
<dbReference type="PANTHER" id="PTHR37946">
    <property type="entry name" value="SLL1969 PROTEIN"/>
    <property type="match status" value="1"/>
</dbReference>
<sequence length="203" mass="22453">MNIIILHGLYMHGLVMLPLSKELKSLGYDTRTLTYNSVAINEKKLFEKISRALHNDCDNVLVGHSLGGLIIKRYLSTATEHKMKISHVVTIGSPLQGASVVTKIQKLGMGMFLGNAASHGLEEHQDKWQFSQKLGSIAGTIPIGVRPLLLMRGKSDGTVTLEETKIEGMSDHIEIKSSHTSLIYSSEVPSQIHHFITTNKFKH</sequence>
<dbReference type="InterPro" id="IPR029058">
    <property type="entry name" value="AB_hydrolase_fold"/>
</dbReference>
<feature type="domain" description="GPI inositol-deacylase PGAP1-like alpha/beta" evidence="1">
    <location>
        <begin position="55"/>
        <end position="124"/>
    </location>
</feature>
<keyword evidence="3" id="KW-1185">Reference proteome</keyword>
<proteinExistence type="predicted"/>
<dbReference type="PANTHER" id="PTHR37946:SF1">
    <property type="entry name" value="SLL1969 PROTEIN"/>
    <property type="match status" value="1"/>
</dbReference>
<dbReference type="GO" id="GO:0016788">
    <property type="term" value="F:hydrolase activity, acting on ester bonds"/>
    <property type="evidence" value="ECO:0007669"/>
    <property type="project" value="InterPro"/>
</dbReference>
<evidence type="ECO:0000259" key="1">
    <source>
        <dbReference type="Pfam" id="PF07819"/>
    </source>
</evidence>
<dbReference type="eggNOG" id="COG1075">
    <property type="taxonomic scope" value="Bacteria"/>
</dbReference>
<dbReference type="OrthoDB" id="556502at2"/>
<name>E3BK46_9VIBR</name>
<reference evidence="2 3" key="1">
    <citation type="journal article" date="2012" name="Int. J. Syst. Evol. Microbiol.">
        <title>Vibrio caribbeanicus sp. nov., isolated from the marine sponge Scleritoderma cyanea.</title>
        <authorList>
            <person name="Hoffmann M."/>
            <person name="Monday S.R."/>
            <person name="Allard M.W."/>
            <person name="Strain E.A."/>
            <person name="Whittaker P."/>
            <person name="Naum M."/>
            <person name="McCarthy P.J."/>
            <person name="Lopez J.V."/>
            <person name="Fischer M."/>
            <person name="Brown E.W."/>
        </authorList>
    </citation>
    <scope>NUCLEOTIDE SEQUENCE [LARGE SCALE GENOMIC DNA]</scope>
    <source>
        <strain evidence="2 3">ATCC BAA-2122</strain>
    </source>
</reference>
<dbReference type="EMBL" id="AEIU01000074">
    <property type="protein sequence ID" value="EFP96431.1"/>
    <property type="molecule type" value="Genomic_DNA"/>
</dbReference>
<dbReference type="InterPro" id="IPR012908">
    <property type="entry name" value="PGAP1-ab_dom-like"/>
</dbReference>